<comment type="caution">
    <text evidence="1">The sequence shown here is derived from an EMBL/GenBank/DDBJ whole genome shotgun (WGS) entry which is preliminary data.</text>
</comment>
<dbReference type="Proteomes" id="UP001177021">
    <property type="component" value="Unassembled WGS sequence"/>
</dbReference>
<evidence type="ECO:0000313" key="1">
    <source>
        <dbReference type="EMBL" id="CAJ2637745.1"/>
    </source>
</evidence>
<evidence type="ECO:0000313" key="2">
    <source>
        <dbReference type="Proteomes" id="UP001177021"/>
    </source>
</evidence>
<proteinExistence type="predicted"/>
<dbReference type="EMBL" id="CASHSV030000013">
    <property type="protein sequence ID" value="CAJ2637745.1"/>
    <property type="molecule type" value="Genomic_DNA"/>
</dbReference>
<accession>A0ACB0J0U3</accession>
<organism evidence="1 2">
    <name type="scientific">Trifolium pratense</name>
    <name type="common">Red clover</name>
    <dbReference type="NCBI Taxonomy" id="57577"/>
    <lineage>
        <taxon>Eukaryota</taxon>
        <taxon>Viridiplantae</taxon>
        <taxon>Streptophyta</taxon>
        <taxon>Embryophyta</taxon>
        <taxon>Tracheophyta</taxon>
        <taxon>Spermatophyta</taxon>
        <taxon>Magnoliopsida</taxon>
        <taxon>eudicotyledons</taxon>
        <taxon>Gunneridae</taxon>
        <taxon>Pentapetalae</taxon>
        <taxon>rosids</taxon>
        <taxon>fabids</taxon>
        <taxon>Fabales</taxon>
        <taxon>Fabaceae</taxon>
        <taxon>Papilionoideae</taxon>
        <taxon>50 kb inversion clade</taxon>
        <taxon>NPAAA clade</taxon>
        <taxon>Hologalegina</taxon>
        <taxon>IRL clade</taxon>
        <taxon>Trifolieae</taxon>
        <taxon>Trifolium</taxon>
    </lineage>
</organism>
<sequence>MRRLLRPGAKRQLQLRSGAGLLRCGAASRSRFTSQMFITRHAQLLCVVAQLTANETSITSLDCAMRSSSAPWRRTQWSSPSNTTLNAPCAVLWRHGADSREIPPILAHKGAMRSPVAPWRSLQGT</sequence>
<gene>
    <name evidence="1" type="ORF">MILVUS5_LOCUS8056</name>
</gene>
<protein>
    <submittedName>
        <fullName evidence="1">Uncharacterized protein</fullName>
    </submittedName>
</protein>
<name>A0ACB0J0U3_TRIPR</name>
<keyword evidence="2" id="KW-1185">Reference proteome</keyword>
<reference evidence="1" key="1">
    <citation type="submission" date="2023-10" db="EMBL/GenBank/DDBJ databases">
        <authorList>
            <person name="Rodriguez Cubillos JULIANA M."/>
            <person name="De Vega J."/>
        </authorList>
    </citation>
    <scope>NUCLEOTIDE SEQUENCE</scope>
</reference>